<evidence type="ECO:0000313" key="2">
    <source>
        <dbReference type="Proteomes" id="UP000828390"/>
    </source>
</evidence>
<sequence>MKSLLYYLLKQKVEQDEREQTSLTDANGCPEEVHLLSVEKYCTVGVSVEFLNDCLISSEGTLSIPADFSSLRLRTASSTSALSMDGLSSSASGLGYF</sequence>
<protein>
    <submittedName>
        <fullName evidence="1">Uncharacterized protein</fullName>
    </submittedName>
</protein>
<reference evidence="1" key="1">
    <citation type="journal article" date="2019" name="bioRxiv">
        <title>The Genome of the Zebra Mussel, Dreissena polymorpha: A Resource for Invasive Species Research.</title>
        <authorList>
            <person name="McCartney M.A."/>
            <person name="Auch B."/>
            <person name="Kono T."/>
            <person name="Mallez S."/>
            <person name="Zhang Y."/>
            <person name="Obille A."/>
            <person name="Becker A."/>
            <person name="Abrahante J.E."/>
            <person name="Garbe J."/>
            <person name="Badalamenti J.P."/>
            <person name="Herman A."/>
            <person name="Mangelson H."/>
            <person name="Liachko I."/>
            <person name="Sullivan S."/>
            <person name="Sone E.D."/>
            <person name="Koren S."/>
            <person name="Silverstein K.A.T."/>
            <person name="Beckman K.B."/>
            <person name="Gohl D.M."/>
        </authorList>
    </citation>
    <scope>NUCLEOTIDE SEQUENCE</scope>
    <source>
        <strain evidence="1">Duluth1</strain>
        <tissue evidence="1">Whole animal</tissue>
    </source>
</reference>
<accession>A0A9D4K076</accession>
<organism evidence="1 2">
    <name type="scientific">Dreissena polymorpha</name>
    <name type="common">Zebra mussel</name>
    <name type="synonym">Mytilus polymorpha</name>
    <dbReference type="NCBI Taxonomy" id="45954"/>
    <lineage>
        <taxon>Eukaryota</taxon>
        <taxon>Metazoa</taxon>
        <taxon>Spiralia</taxon>
        <taxon>Lophotrochozoa</taxon>
        <taxon>Mollusca</taxon>
        <taxon>Bivalvia</taxon>
        <taxon>Autobranchia</taxon>
        <taxon>Heteroconchia</taxon>
        <taxon>Euheterodonta</taxon>
        <taxon>Imparidentia</taxon>
        <taxon>Neoheterodontei</taxon>
        <taxon>Myida</taxon>
        <taxon>Dreissenoidea</taxon>
        <taxon>Dreissenidae</taxon>
        <taxon>Dreissena</taxon>
    </lineage>
</organism>
<dbReference type="AlphaFoldDB" id="A0A9D4K076"/>
<dbReference type="Proteomes" id="UP000828390">
    <property type="component" value="Unassembled WGS sequence"/>
</dbReference>
<evidence type="ECO:0000313" key="1">
    <source>
        <dbReference type="EMBL" id="KAH3827152.1"/>
    </source>
</evidence>
<gene>
    <name evidence="1" type="ORF">DPMN_129081</name>
</gene>
<name>A0A9D4K076_DREPO</name>
<keyword evidence="2" id="KW-1185">Reference proteome</keyword>
<proteinExistence type="predicted"/>
<comment type="caution">
    <text evidence="1">The sequence shown here is derived from an EMBL/GenBank/DDBJ whole genome shotgun (WGS) entry which is preliminary data.</text>
</comment>
<dbReference type="EMBL" id="JAIWYP010000005">
    <property type="protein sequence ID" value="KAH3827152.1"/>
    <property type="molecule type" value="Genomic_DNA"/>
</dbReference>
<reference evidence="1" key="2">
    <citation type="submission" date="2020-11" db="EMBL/GenBank/DDBJ databases">
        <authorList>
            <person name="McCartney M.A."/>
            <person name="Auch B."/>
            <person name="Kono T."/>
            <person name="Mallez S."/>
            <person name="Becker A."/>
            <person name="Gohl D.M."/>
            <person name="Silverstein K.A.T."/>
            <person name="Koren S."/>
            <person name="Bechman K.B."/>
            <person name="Herman A."/>
            <person name="Abrahante J.E."/>
            <person name="Garbe J."/>
        </authorList>
    </citation>
    <scope>NUCLEOTIDE SEQUENCE</scope>
    <source>
        <strain evidence="1">Duluth1</strain>
        <tissue evidence="1">Whole animal</tissue>
    </source>
</reference>